<accession>A0ACC3YQM4</accession>
<gene>
    <name evidence="1" type="ORF">CTRU02_212430</name>
</gene>
<evidence type="ECO:0000313" key="2">
    <source>
        <dbReference type="Proteomes" id="UP000805649"/>
    </source>
</evidence>
<evidence type="ECO:0000313" key="1">
    <source>
        <dbReference type="EMBL" id="KAL0933467.1"/>
    </source>
</evidence>
<comment type="caution">
    <text evidence="1">The sequence shown here is derived from an EMBL/GenBank/DDBJ whole genome shotgun (WGS) entry which is preliminary data.</text>
</comment>
<organism evidence="1 2">
    <name type="scientific">Colletotrichum truncatum</name>
    <name type="common">Anthracnose fungus</name>
    <name type="synonym">Colletotrichum capsici</name>
    <dbReference type="NCBI Taxonomy" id="5467"/>
    <lineage>
        <taxon>Eukaryota</taxon>
        <taxon>Fungi</taxon>
        <taxon>Dikarya</taxon>
        <taxon>Ascomycota</taxon>
        <taxon>Pezizomycotina</taxon>
        <taxon>Sordariomycetes</taxon>
        <taxon>Hypocreomycetidae</taxon>
        <taxon>Glomerellales</taxon>
        <taxon>Glomerellaceae</taxon>
        <taxon>Colletotrichum</taxon>
        <taxon>Colletotrichum truncatum species complex</taxon>
    </lineage>
</organism>
<sequence>MSEGAIMYPMPSGDPSIATLVLSSIWTMVLVTTVFLGLRIYCRAVRTAKMWWDDHLLVISWVFLLIAVSLQTVIYRNGYLVTTLSGPLIMPVNLSADTFTKLSLAFSKTSFALTLLRFTDGWAKYVIIITTVIMNAMCIAHSILVWRANCGAPDPHTFEPCWSATSGLWMNMVGSIISAITDFILAMIPIKVVWSLQMIKREKAGVAIAMGIGCLAGTVAIVKSVESYHAARAVGVEFSRRLAVLSIWINAEPNATIIAASIPVLRVLLRDAKAYYAGKYRSGSHYIKSDGEFHTNTTSNAVVVLGDTNDGGDETTPQSNERHADKHVLEDGVTTFEMGHSWKVNSVINDTKASS</sequence>
<protein>
    <submittedName>
        <fullName evidence="1">Uncharacterized protein</fullName>
    </submittedName>
</protein>
<dbReference type="Proteomes" id="UP000805649">
    <property type="component" value="Unassembled WGS sequence"/>
</dbReference>
<dbReference type="EMBL" id="VUJX02000008">
    <property type="protein sequence ID" value="KAL0933467.1"/>
    <property type="molecule type" value="Genomic_DNA"/>
</dbReference>
<name>A0ACC3YQM4_COLTU</name>
<proteinExistence type="predicted"/>
<keyword evidence="2" id="KW-1185">Reference proteome</keyword>
<reference evidence="1 2" key="1">
    <citation type="journal article" date="2020" name="Phytopathology">
        <title>Genome Sequence Resources of Colletotrichum truncatum, C. plurivorum, C. musicola, and C. sojae: Four Species Pathogenic to Soybean (Glycine max).</title>
        <authorList>
            <person name="Rogerio F."/>
            <person name="Boufleur T.R."/>
            <person name="Ciampi-Guillardi M."/>
            <person name="Sukno S.A."/>
            <person name="Thon M.R."/>
            <person name="Massola Junior N.S."/>
            <person name="Baroncelli R."/>
        </authorList>
    </citation>
    <scope>NUCLEOTIDE SEQUENCE [LARGE SCALE GENOMIC DNA]</scope>
    <source>
        <strain evidence="1 2">CMES1059</strain>
    </source>
</reference>